<evidence type="ECO:0000313" key="3">
    <source>
        <dbReference type="Proteomes" id="UP000589036"/>
    </source>
</evidence>
<dbReference type="RefSeq" id="WP_179641682.1">
    <property type="nucleotide sequence ID" value="NZ_BAAAYY010000007.1"/>
</dbReference>
<keyword evidence="1" id="KW-1133">Transmembrane helix</keyword>
<keyword evidence="3" id="KW-1185">Reference proteome</keyword>
<name>A0A852TQA7_9ACTN</name>
<evidence type="ECO:0000313" key="2">
    <source>
        <dbReference type="EMBL" id="NYE45467.1"/>
    </source>
</evidence>
<feature type="transmembrane region" description="Helical" evidence="1">
    <location>
        <begin position="12"/>
        <end position="28"/>
    </location>
</feature>
<keyword evidence="1" id="KW-0812">Transmembrane</keyword>
<dbReference type="Proteomes" id="UP000589036">
    <property type="component" value="Unassembled WGS sequence"/>
</dbReference>
<reference evidence="2 3" key="1">
    <citation type="submission" date="2020-07" db="EMBL/GenBank/DDBJ databases">
        <title>Sequencing the genomes of 1000 actinobacteria strains.</title>
        <authorList>
            <person name="Klenk H.-P."/>
        </authorList>
    </citation>
    <scope>NUCLEOTIDE SEQUENCE [LARGE SCALE GENOMIC DNA]</scope>
    <source>
        <strain evidence="2 3">CXB654</strain>
    </source>
</reference>
<comment type="caution">
    <text evidence="2">The sequence shown here is derived from an EMBL/GenBank/DDBJ whole genome shotgun (WGS) entry which is preliminary data.</text>
</comment>
<dbReference type="EMBL" id="JACCCC010000001">
    <property type="protein sequence ID" value="NYE45467.1"/>
    <property type="molecule type" value="Genomic_DNA"/>
</dbReference>
<keyword evidence="1" id="KW-0472">Membrane</keyword>
<accession>A0A852TQA7</accession>
<gene>
    <name evidence="2" type="ORF">HDA32_000587</name>
</gene>
<sequence length="61" mass="6498">MNDLFGRNRLGQAVVVTTFALVVAGFLLDPPVAWGLWAAGWLLQGAHAWQTRSDVDGCTAG</sequence>
<dbReference type="AlphaFoldDB" id="A0A852TQA7"/>
<proteinExistence type="predicted"/>
<evidence type="ECO:0000256" key="1">
    <source>
        <dbReference type="SAM" id="Phobius"/>
    </source>
</evidence>
<organism evidence="2 3">
    <name type="scientific">Spinactinospora alkalitolerans</name>
    <dbReference type="NCBI Taxonomy" id="687207"/>
    <lineage>
        <taxon>Bacteria</taxon>
        <taxon>Bacillati</taxon>
        <taxon>Actinomycetota</taxon>
        <taxon>Actinomycetes</taxon>
        <taxon>Streptosporangiales</taxon>
        <taxon>Nocardiopsidaceae</taxon>
        <taxon>Spinactinospora</taxon>
    </lineage>
</organism>
<protein>
    <submittedName>
        <fullName evidence="2">Uncharacterized protein</fullName>
    </submittedName>
</protein>